<comment type="caution">
    <text evidence="2">The sequence shown here is derived from an EMBL/GenBank/DDBJ whole genome shotgun (WGS) entry which is preliminary data.</text>
</comment>
<reference evidence="2 3" key="1">
    <citation type="journal article" date="2021" name="Elife">
        <title>Chloroplast acquisition without the gene transfer in kleptoplastic sea slugs, Plakobranchus ocellatus.</title>
        <authorList>
            <person name="Maeda T."/>
            <person name="Takahashi S."/>
            <person name="Yoshida T."/>
            <person name="Shimamura S."/>
            <person name="Takaki Y."/>
            <person name="Nagai Y."/>
            <person name="Toyoda A."/>
            <person name="Suzuki Y."/>
            <person name="Arimoto A."/>
            <person name="Ishii H."/>
            <person name="Satoh N."/>
            <person name="Nishiyama T."/>
            <person name="Hasebe M."/>
            <person name="Maruyama T."/>
            <person name="Minagawa J."/>
            <person name="Obokata J."/>
            <person name="Shigenobu S."/>
        </authorList>
    </citation>
    <scope>NUCLEOTIDE SEQUENCE [LARGE SCALE GENOMIC DNA]</scope>
</reference>
<accession>A0AAV3Y4S0</accession>
<evidence type="ECO:0000313" key="2">
    <source>
        <dbReference type="EMBL" id="GFN77789.1"/>
    </source>
</evidence>
<feature type="region of interest" description="Disordered" evidence="1">
    <location>
        <begin position="53"/>
        <end position="111"/>
    </location>
</feature>
<evidence type="ECO:0000256" key="1">
    <source>
        <dbReference type="SAM" id="MobiDB-lite"/>
    </source>
</evidence>
<evidence type="ECO:0000313" key="3">
    <source>
        <dbReference type="Proteomes" id="UP000735302"/>
    </source>
</evidence>
<keyword evidence="3" id="KW-1185">Reference proteome</keyword>
<dbReference type="Proteomes" id="UP000735302">
    <property type="component" value="Unassembled WGS sequence"/>
</dbReference>
<feature type="compositionally biased region" description="Low complexity" evidence="1">
    <location>
        <begin position="87"/>
        <end position="111"/>
    </location>
</feature>
<name>A0AAV3Y4S0_9GAST</name>
<sequence length="138" mass="15572">MVTSPEKCEPSHAELQGRQGKIMRLSQVISYPPLVLSCSTRWRQDRSKLMARNAGNQLVILHNNKNNNNKKKKKNNNKNKESKNKNNEISNSNNSINNNNNNKNSNSNDIKINKNSNKIAAITTATNNDQNKTAPNLF</sequence>
<protein>
    <submittedName>
        <fullName evidence="2">Uncharacterized protein</fullName>
    </submittedName>
</protein>
<feature type="compositionally biased region" description="Basic residues" evidence="1">
    <location>
        <begin position="68"/>
        <end position="77"/>
    </location>
</feature>
<gene>
    <name evidence="2" type="ORF">PoB_000429500</name>
</gene>
<organism evidence="2 3">
    <name type="scientific">Plakobranchus ocellatus</name>
    <dbReference type="NCBI Taxonomy" id="259542"/>
    <lineage>
        <taxon>Eukaryota</taxon>
        <taxon>Metazoa</taxon>
        <taxon>Spiralia</taxon>
        <taxon>Lophotrochozoa</taxon>
        <taxon>Mollusca</taxon>
        <taxon>Gastropoda</taxon>
        <taxon>Heterobranchia</taxon>
        <taxon>Euthyneura</taxon>
        <taxon>Panpulmonata</taxon>
        <taxon>Sacoglossa</taxon>
        <taxon>Placobranchoidea</taxon>
        <taxon>Plakobranchidae</taxon>
        <taxon>Plakobranchus</taxon>
    </lineage>
</organism>
<proteinExistence type="predicted"/>
<dbReference type="EMBL" id="BLXT01000501">
    <property type="protein sequence ID" value="GFN77789.1"/>
    <property type="molecule type" value="Genomic_DNA"/>
</dbReference>
<dbReference type="AlphaFoldDB" id="A0AAV3Y4S0"/>